<evidence type="ECO:0000313" key="3">
    <source>
        <dbReference type="Proteomes" id="UP000031937"/>
    </source>
</evidence>
<dbReference type="EMBL" id="JPIU01000023">
    <property type="protein sequence ID" value="KIO47390.1"/>
    <property type="molecule type" value="Genomic_DNA"/>
</dbReference>
<protein>
    <recommendedName>
        <fullName evidence="5">Tetratricopeptide repeat protein</fullName>
    </recommendedName>
</protein>
<name>A0A0C3R9N2_9PORP</name>
<dbReference type="OrthoDB" id="1095117at2"/>
<dbReference type="AlphaFoldDB" id="A0A0C3R9N2"/>
<gene>
    <name evidence="2" type="ORF">BA92_01045</name>
    <name evidence="1" type="ORF">IE90_14360</name>
</gene>
<organism evidence="2 4">
    <name type="scientific">Sanguibacteroides justesenii</name>
    <dbReference type="NCBI Taxonomy" id="1547597"/>
    <lineage>
        <taxon>Bacteria</taxon>
        <taxon>Pseudomonadati</taxon>
        <taxon>Bacteroidota</taxon>
        <taxon>Bacteroidia</taxon>
        <taxon>Bacteroidales</taxon>
        <taxon>Porphyromonadaceae</taxon>
        <taxon>Sanguibacteroides</taxon>
    </lineage>
</organism>
<proteinExistence type="predicted"/>
<reference evidence="2 4" key="1">
    <citation type="submission" date="2014-07" db="EMBL/GenBank/DDBJ databases">
        <title>Porphyromonadaceae bacterium OUH 308042 = ATCC BAA-2681 = DSM 28342 draft genome.</title>
        <authorList>
            <person name="Sydenham T.V."/>
            <person name="Hasman H."/>
            <person name="Justensen U.S."/>
        </authorList>
    </citation>
    <scope>NUCLEOTIDE SEQUENCE [LARGE SCALE GENOMIC DNA]</scope>
    <source>
        <strain evidence="2 4">OUH 308042</strain>
    </source>
</reference>
<accession>A0A0C3R9N2</accession>
<dbReference type="Proteomes" id="UP000031980">
    <property type="component" value="Unassembled WGS sequence"/>
</dbReference>
<reference evidence="1 3" key="2">
    <citation type="submission" date="2014-07" db="EMBL/GenBank/DDBJ databases">
        <title>Porphyromonadaceae bacterium OUH 334697 = ATCC BAA-2682 = DSM 28341 draft genome.</title>
        <authorList>
            <person name="Sydenham T.V."/>
            <person name="Hasman H."/>
            <person name="Justesen U.S."/>
        </authorList>
    </citation>
    <scope>NUCLEOTIDE SEQUENCE [LARGE SCALE GENOMIC DNA]</scope>
    <source>
        <strain evidence="1 3">OUH 334697</strain>
    </source>
</reference>
<evidence type="ECO:0000313" key="4">
    <source>
        <dbReference type="Proteomes" id="UP000031980"/>
    </source>
</evidence>
<comment type="caution">
    <text evidence="2">The sequence shown here is derived from an EMBL/GenBank/DDBJ whole genome shotgun (WGS) entry which is preliminary data.</text>
</comment>
<evidence type="ECO:0000313" key="2">
    <source>
        <dbReference type="EMBL" id="KIO47390.1"/>
    </source>
</evidence>
<evidence type="ECO:0008006" key="5">
    <source>
        <dbReference type="Google" id="ProtNLM"/>
    </source>
</evidence>
<keyword evidence="4" id="KW-1185">Reference proteome</keyword>
<dbReference type="Proteomes" id="UP000031937">
    <property type="component" value="Unassembled WGS sequence"/>
</dbReference>
<dbReference type="EMBL" id="JPIT01000038">
    <property type="protein sequence ID" value="KIO42674.1"/>
    <property type="molecule type" value="Genomic_DNA"/>
</dbReference>
<sequence>MLKIILVVGMLLFNLVEVEAHEKEMVALDELVRKFEANPADAQNTIQLLKELKNQGKPNSDVVERYFKTQSETDYLKEYNWSIIRDFVDDVDAPQIKYLFKNQLKFIQSYSKDDVFQKLDNVLVGHLERFYDKDKIQYRNYLESLKKSGYEHYDVVADYFYIRELRSERKSEDYFYKARKLFRYFPENRKMIKEITDGALEIMNDVSRLKVIQLWAGKTVESAKDFDAIYNYALISQKCGFKDVAEKYARLANAIAEKSKNQNFQEKARKLMQVVR</sequence>
<evidence type="ECO:0000313" key="1">
    <source>
        <dbReference type="EMBL" id="KIO42674.1"/>
    </source>
</evidence>
<dbReference type="RefSeq" id="WP_041504520.1">
    <property type="nucleotide sequence ID" value="NZ_JPIT01000038.1"/>
</dbReference>